<gene>
    <name evidence="2" type="ORF">CSUI_001512</name>
</gene>
<protein>
    <submittedName>
        <fullName evidence="2">Uncharacterized protein</fullName>
    </submittedName>
</protein>
<dbReference type="Proteomes" id="UP000221165">
    <property type="component" value="Unassembled WGS sequence"/>
</dbReference>
<evidence type="ECO:0000313" key="3">
    <source>
        <dbReference type="Proteomes" id="UP000221165"/>
    </source>
</evidence>
<dbReference type="AlphaFoldDB" id="A0A2C6LCG4"/>
<dbReference type="VEuPathDB" id="ToxoDB:CSUI_001512"/>
<dbReference type="OrthoDB" id="331024at2759"/>
<accession>A0A2C6LCG4</accession>
<sequence>MLLVSAFLALSIHPSVSLLFLLHDLHCVFSSLPSSLSFSLSILLFLSLSLFRFPSFFPPSLFSSLARMTSFSLGDLPYLLQQRLHAARVWYATSSLFTKNLVFVGLGASLGFVVGKIDRKKRLAEGDLNRNVRVTFFSLLPPPSSSSATSLSSTDKEASPSATHSQEKKKKVGSPEEESSSVSPSLVHREARRSFEALWNSTARSMQRLPGYGWTQMYRLTTEQPHLLISSSSSLSQERGQTTPVQGVLKRNPAAPSSFSSDSSPHGSRREEPMASRPPPPSSCGESGEHLSSVEERKMPLRSRDAFLRSSPPPHYVQLRQWLRDEEPREVTEGREISSLSHAKGAEVDVQKPPLSSKKEGLYEILVDDSLVRIIQ</sequence>
<organism evidence="2 3">
    <name type="scientific">Cystoisospora suis</name>
    <dbReference type="NCBI Taxonomy" id="483139"/>
    <lineage>
        <taxon>Eukaryota</taxon>
        <taxon>Sar</taxon>
        <taxon>Alveolata</taxon>
        <taxon>Apicomplexa</taxon>
        <taxon>Conoidasida</taxon>
        <taxon>Coccidia</taxon>
        <taxon>Eucoccidiorida</taxon>
        <taxon>Eimeriorina</taxon>
        <taxon>Sarcocystidae</taxon>
        <taxon>Cystoisospora</taxon>
    </lineage>
</organism>
<dbReference type="GeneID" id="94424929"/>
<feature type="region of interest" description="Disordered" evidence="1">
    <location>
        <begin position="327"/>
        <end position="353"/>
    </location>
</feature>
<dbReference type="RefSeq" id="XP_067926305.1">
    <property type="nucleotide sequence ID" value="XM_068061718.1"/>
</dbReference>
<proteinExistence type="predicted"/>
<dbReference type="EMBL" id="MIGC01000609">
    <property type="protein sequence ID" value="PHJ24633.1"/>
    <property type="molecule type" value="Genomic_DNA"/>
</dbReference>
<keyword evidence="3" id="KW-1185">Reference proteome</keyword>
<feature type="compositionally biased region" description="Low complexity" evidence="1">
    <location>
        <begin position="257"/>
        <end position="266"/>
    </location>
</feature>
<feature type="compositionally biased region" description="Low complexity" evidence="1">
    <location>
        <begin position="142"/>
        <end position="153"/>
    </location>
</feature>
<feature type="compositionally biased region" description="Basic and acidic residues" evidence="1">
    <location>
        <begin position="327"/>
        <end position="336"/>
    </location>
</feature>
<evidence type="ECO:0000313" key="2">
    <source>
        <dbReference type="EMBL" id="PHJ24633.1"/>
    </source>
</evidence>
<reference evidence="2 3" key="1">
    <citation type="journal article" date="2017" name="Int. J. Parasitol.">
        <title>The genome of the protozoan parasite Cystoisospora suis and a reverse vaccinology approach to identify vaccine candidates.</title>
        <authorList>
            <person name="Palmieri N."/>
            <person name="Shrestha A."/>
            <person name="Ruttkowski B."/>
            <person name="Beck T."/>
            <person name="Vogl C."/>
            <person name="Tomley F."/>
            <person name="Blake D.P."/>
            <person name="Joachim A."/>
        </authorList>
    </citation>
    <scope>NUCLEOTIDE SEQUENCE [LARGE SCALE GENOMIC DNA]</scope>
    <source>
        <strain evidence="2 3">Wien I</strain>
    </source>
</reference>
<name>A0A2C6LCG4_9APIC</name>
<feature type="compositionally biased region" description="Basic and acidic residues" evidence="1">
    <location>
        <begin position="287"/>
        <end position="296"/>
    </location>
</feature>
<feature type="region of interest" description="Disordered" evidence="1">
    <location>
        <begin position="231"/>
        <end position="296"/>
    </location>
</feature>
<feature type="region of interest" description="Disordered" evidence="1">
    <location>
        <begin position="142"/>
        <end position="187"/>
    </location>
</feature>
<evidence type="ECO:0000256" key="1">
    <source>
        <dbReference type="SAM" id="MobiDB-lite"/>
    </source>
</evidence>
<comment type="caution">
    <text evidence="2">The sequence shown here is derived from an EMBL/GenBank/DDBJ whole genome shotgun (WGS) entry which is preliminary data.</text>
</comment>